<organism evidence="1 2">
    <name type="scientific">Ataeniobius toweri</name>
    <dbReference type="NCBI Taxonomy" id="208326"/>
    <lineage>
        <taxon>Eukaryota</taxon>
        <taxon>Metazoa</taxon>
        <taxon>Chordata</taxon>
        <taxon>Craniata</taxon>
        <taxon>Vertebrata</taxon>
        <taxon>Euteleostomi</taxon>
        <taxon>Actinopterygii</taxon>
        <taxon>Neopterygii</taxon>
        <taxon>Teleostei</taxon>
        <taxon>Neoteleostei</taxon>
        <taxon>Acanthomorphata</taxon>
        <taxon>Ovalentaria</taxon>
        <taxon>Atherinomorphae</taxon>
        <taxon>Cyprinodontiformes</taxon>
        <taxon>Goodeidae</taxon>
        <taxon>Ataeniobius</taxon>
    </lineage>
</organism>
<gene>
    <name evidence="1" type="ORF">ATANTOWER_024470</name>
</gene>
<sequence length="76" mass="8298">MSHRCSPSASLGEELKNPTLPTLRCLSVNLQWLPPVPSFCIQSAYAENSDPLFARELPGLSSQLAAFWFQGSSGFL</sequence>
<dbReference type="Proteomes" id="UP001345963">
    <property type="component" value="Unassembled WGS sequence"/>
</dbReference>
<keyword evidence="2" id="KW-1185">Reference proteome</keyword>
<protein>
    <submittedName>
        <fullName evidence="1">Uncharacterized protein</fullName>
    </submittedName>
</protein>
<reference evidence="1 2" key="1">
    <citation type="submission" date="2021-07" db="EMBL/GenBank/DDBJ databases">
        <authorList>
            <person name="Palmer J.M."/>
        </authorList>
    </citation>
    <scope>NUCLEOTIDE SEQUENCE [LARGE SCALE GENOMIC DNA]</scope>
    <source>
        <strain evidence="1 2">AT_MEX2019</strain>
        <tissue evidence="1">Muscle</tissue>
    </source>
</reference>
<name>A0ABU7C0V0_9TELE</name>
<comment type="caution">
    <text evidence="1">The sequence shown here is derived from an EMBL/GenBank/DDBJ whole genome shotgun (WGS) entry which is preliminary data.</text>
</comment>
<accession>A0ABU7C0V0</accession>
<proteinExistence type="predicted"/>
<dbReference type="EMBL" id="JAHUTI010074391">
    <property type="protein sequence ID" value="MED6256357.1"/>
    <property type="molecule type" value="Genomic_DNA"/>
</dbReference>
<evidence type="ECO:0000313" key="2">
    <source>
        <dbReference type="Proteomes" id="UP001345963"/>
    </source>
</evidence>
<evidence type="ECO:0000313" key="1">
    <source>
        <dbReference type="EMBL" id="MED6256357.1"/>
    </source>
</evidence>